<dbReference type="InterPro" id="IPR003439">
    <property type="entry name" value="ABC_transporter-like_ATP-bd"/>
</dbReference>
<reference evidence="6 7" key="1">
    <citation type="submission" date="2017-12" db="EMBL/GenBank/DDBJ databases">
        <title>Phylogenetic diversity of female urinary microbiome.</title>
        <authorList>
            <person name="Thomas-White K."/>
            <person name="Wolfe A.J."/>
        </authorList>
    </citation>
    <scope>NUCLEOTIDE SEQUENCE [LARGE SCALE GENOMIC DNA]</scope>
    <source>
        <strain evidence="6 7">UMB0898</strain>
    </source>
</reference>
<dbReference type="PROSITE" id="PS00211">
    <property type="entry name" value="ABC_TRANSPORTER_1"/>
    <property type="match status" value="1"/>
</dbReference>
<comment type="caution">
    <text evidence="6">The sequence shown here is derived from an EMBL/GenBank/DDBJ whole genome shotgun (WGS) entry which is preliminary data.</text>
</comment>
<evidence type="ECO:0000259" key="5">
    <source>
        <dbReference type="PROSITE" id="PS50893"/>
    </source>
</evidence>
<dbReference type="Gene3D" id="3.40.50.300">
    <property type="entry name" value="P-loop containing nucleotide triphosphate hydrolases"/>
    <property type="match status" value="1"/>
</dbReference>
<dbReference type="AlphaFoldDB" id="A0A2I1K4U7"/>
<name>A0A2I1K4U7_9LACT</name>
<sequence>MIEANNLSVSYNKFLALDDVSFKLKTGQLIGIIGPNGAGKSTLMKAMLNILPHSGTTTYDGQHVSQVRKKISYVEQKNNIDHDFPINVLDMVAIGFYRQLGLFKFPTKEQKDQAMEALRQVGLEEFSHRQISELSGGQFQRVLIARVLVQDADYIFLDEPFVGIDAKSEAIIAKILRQMKGDGKTILIVHHDLSKVAEYFDSVILLKQQLIAYGTVEECFTPQYLSEAFGESILTSTQFVGGGASNE</sequence>
<accession>A0A2I1K4U7</accession>
<dbReference type="Pfam" id="PF00005">
    <property type="entry name" value="ABC_tran"/>
    <property type="match status" value="1"/>
</dbReference>
<organism evidence="6 7">
    <name type="scientific">Falseniella ignava</name>
    <dbReference type="NCBI Taxonomy" id="137730"/>
    <lineage>
        <taxon>Bacteria</taxon>
        <taxon>Bacillati</taxon>
        <taxon>Bacillota</taxon>
        <taxon>Bacilli</taxon>
        <taxon>Lactobacillales</taxon>
        <taxon>Aerococcaceae</taxon>
        <taxon>Falseniella</taxon>
    </lineage>
</organism>
<comment type="similarity">
    <text evidence="1">Belongs to the ABC transporter superfamily.</text>
</comment>
<dbReference type="PANTHER" id="PTHR42734">
    <property type="entry name" value="METAL TRANSPORT SYSTEM ATP-BINDING PROTEIN TM_0124-RELATED"/>
    <property type="match status" value="1"/>
</dbReference>
<gene>
    <name evidence="6" type="ORF">CYJ57_00405</name>
</gene>
<dbReference type="GO" id="GO:0005524">
    <property type="term" value="F:ATP binding"/>
    <property type="evidence" value="ECO:0007669"/>
    <property type="project" value="UniProtKB-KW"/>
</dbReference>
<protein>
    <submittedName>
        <fullName evidence="6">Manganese ABC transporter ATP-binding protein</fullName>
    </submittedName>
</protein>
<dbReference type="PROSITE" id="PS50893">
    <property type="entry name" value="ABC_TRANSPORTER_2"/>
    <property type="match status" value="1"/>
</dbReference>
<evidence type="ECO:0000256" key="1">
    <source>
        <dbReference type="ARBA" id="ARBA00005417"/>
    </source>
</evidence>
<dbReference type="InterPro" id="IPR050153">
    <property type="entry name" value="Metal_Ion_Import_ABC"/>
</dbReference>
<keyword evidence="3" id="KW-0547">Nucleotide-binding</keyword>
<keyword evidence="2" id="KW-0813">Transport</keyword>
<dbReference type="InterPro" id="IPR027417">
    <property type="entry name" value="P-loop_NTPase"/>
</dbReference>
<dbReference type="SMART" id="SM00382">
    <property type="entry name" value="AAA"/>
    <property type="match status" value="1"/>
</dbReference>
<dbReference type="GO" id="GO:0016887">
    <property type="term" value="F:ATP hydrolysis activity"/>
    <property type="evidence" value="ECO:0007669"/>
    <property type="project" value="InterPro"/>
</dbReference>
<evidence type="ECO:0000313" key="6">
    <source>
        <dbReference type="EMBL" id="PKY90669.1"/>
    </source>
</evidence>
<evidence type="ECO:0000313" key="7">
    <source>
        <dbReference type="Proteomes" id="UP000234384"/>
    </source>
</evidence>
<dbReference type="FunFam" id="3.40.50.300:FF:000134">
    <property type="entry name" value="Iron-enterobactin ABC transporter ATP-binding protein"/>
    <property type="match status" value="1"/>
</dbReference>
<feature type="domain" description="ABC transporter" evidence="5">
    <location>
        <begin position="2"/>
        <end position="233"/>
    </location>
</feature>
<dbReference type="PANTHER" id="PTHR42734:SF5">
    <property type="entry name" value="IRON TRANSPORT SYSTEM ATP-BINDING PROTEIN HI_0361-RELATED"/>
    <property type="match status" value="1"/>
</dbReference>
<dbReference type="CDD" id="cd03235">
    <property type="entry name" value="ABC_Metallic_Cations"/>
    <property type="match status" value="1"/>
</dbReference>
<dbReference type="SUPFAM" id="SSF52540">
    <property type="entry name" value="P-loop containing nucleoside triphosphate hydrolases"/>
    <property type="match status" value="1"/>
</dbReference>
<keyword evidence="4 6" id="KW-0067">ATP-binding</keyword>
<dbReference type="Proteomes" id="UP000234384">
    <property type="component" value="Unassembled WGS sequence"/>
</dbReference>
<evidence type="ECO:0000256" key="4">
    <source>
        <dbReference type="ARBA" id="ARBA00022840"/>
    </source>
</evidence>
<evidence type="ECO:0000256" key="2">
    <source>
        <dbReference type="ARBA" id="ARBA00022448"/>
    </source>
</evidence>
<dbReference type="InterPro" id="IPR003593">
    <property type="entry name" value="AAA+_ATPase"/>
</dbReference>
<proteinExistence type="inferred from homology"/>
<evidence type="ECO:0000256" key="3">
    <source>
        <dbReference type="ARBA" id="ARBA00022741"/>
    </source>
</evidence>
<dbReference type="InterPro" id="IPR017871">
    <property type="entry name" value="ABC_transporter-like_CS"/>
</dbReference>
<dbReference type="OrthoDB" id="9806726at2"/>
<dbReference type="EMBL" id="PKHE01000001">
    <property type="protein sequence ID" value="PKY90669.1"/>
    <property type="molecule type" value="Genomic_DNA"/>
</dbReference>
<dbReference type="RefSeq" id="WP_101953643.1">
    <property type="nucleotide sequence ID" value="NZ_PKHE01000001.1"/>
</dbReference>